<dbReference type="AlphaFoldDB" id="A0A9W6VUF7"/>
<dbReference type="GO" id="GO:0003677">
    <property type="term" value="F:DNA binding"/>
    <property type="evidence" value="ECO:0007669"/>
    <property type="project" value="UniProtKB-KW"/>
</dbReference>
<dbReference type="PANTHER" id="PTHR33154">
    <property type="entry name" value="TRANSCRIPTIONAL REGULATOR, ARSR FAMILY"/>
    <property type="match status" value="1"/>
</dbReference>
<evidence type="ECO:0000313" key="5">
    <source>
        <dbReference type="EMBL" id="GLY80720.1"/>
    </source>
</evidence>
<name>A0A9W6VUF7_9ACTN</name>
<organism evidence="5 6">
    <name type="scientific">Actinoallomurus iriomotensis</name>
    <dbReference type="NCBI Taxonomy" id="478107"/>
    <lineage>
        <taxon>Bacteria</taxon>
        <taxon>Bacillati</taxon>
        <taxon>Actinomycetota</taxon>
        <taxon>Actinomycetes</taxon>
        <taxon>Streptosporangiales</taxon>
        <taxon>Thermomonosporaceae</taxon>
        <taxon>Actinoallomurus</taxon>
    </lineage>
</organism>
<keyword evidence="1" id="KW-0805">Transcription regulation</keyword>
<dbReference type="SMART" id="SM00418">
    <property type="entry name" value="HTH_ARSR"/>
    <property type="match status" value="1"/>
</dbReference>
<evidence type="ECO:0000256" key="1">
    <source>
        <dbReference type="ARBA" id="ARBA00023015"/>
    </source>
</evidence>
<evidence type="ECO:0000259" key="4">
    <source>
        <dbReference type="PROSITE" id="PS50987"/>
    </source>
</evidence>
<evidence type="ECO:0000256" key="3">
    <source>
        <dbReference type="ARBA" id="ARBA00023163"/>
    </source>
</evidence>
<dbReference type="RefSeq" id="WP_285634040.1">
    <property type="nucleotide sequence ID" value="NZ_BSTJ01000015.1"/>
</dbReference>
<dbReference type="InterPro" id="IPR001845">
    <property type="entry name" value="HTH_ArsR_DNA-bd_dom"/>
</dbReference>
<dbReference type="GO" id="GO:0003700">
    <property type="term" value="F:DNA-binding transcription factor activity"/>
    <property type="evidence" value="ECO:0007669"/>
    <property type="project" value="InterPro"/>
</dbReference>
<feature type="domain" description="HTH arsR-type" evidence="4">
    <location>
        <begin position="253"/>
        <end position="345"/>
    </location>
</feature>
<reference evidence="5" key="1">
    <citation type="submission" date="2023-03" db="EMBL/GenBank/DDBJ databases">
        <title>Actinoallomurus iriomotensis NBRC 103681.</title>
        <authorList>
            <person name="Ichikawa N."/>
            <person name="Sato H."/>
            <person name="Tonouchi N."/>
        </authorList>
    </citation>
    <scope>NUCLEOTIDE SEQUENCE</scope>
    <source>
        <strain evidence="5">NBRC 103681</strain>
    </source>
</reference>
<evidence type="ECO:0000256" key="2">
    <source>
        <dbReference type="ARBA" id="ARBA00023125"/>
    </source>
</evidence>
<dbReference type="Gene3D" id="1.10.10.10">
    <property type="entry name" value="Winged helix-like DNA-binding domain superfamily/Winged helix DNA-binding domain"/>
    <property type="match status" value="1"/>
</dbReference>
<protein>
    <recommendedName>
        <fullName evidence="4">HTH arsR-type domain-containing protein</fullName>
    </recommendedName>
</protein>
<dbReference type="PROSITE" id="PS50987">
    <property type="entry name" value="HTH_ARSR_2"/>
    <property type="match status" value="1"/>
</dbReference>
<dbReference type="InterPro" id="IPR036388">
    <property type="entry name" value="WH-like_DNA-bd_sf"/>
</dbReference>
<dbReference type="Pfam" id="PF01022">
    <property type="entry name" value="HTH_5"/>
    <property type="match status" value="1"/>
</dbReference>
<accession>A0A9W6VUF7</accession>
<evidence type="ECO:0000313" key="6">
    <source>
        <dbReference type="Proteomes" id="UP001165135"/>
    </source>
</evidence>
<dbReference type="EMBL" id="BSTJ01000015">
    <property type="protein sequence ID" value="GLY80720.1"/>
    <property type="molecule type" value="Genomic_DNA"/>
</dbReference>
<keyword evidence="3" id="KW-0804">Transcription</keyword>
<dbReference type="InterPro" id="IPR045981">
    <property type="entry name" value="DUF5937"/>
</dbReference>
<keyword evidence="2" id="KW-0238">DNA-binding</keyword>
<sequence>MPTVITGLAGAGPARPAPVVSALVEFGSALHVLRDPGHHGADPWAAGIRASLSPRLAEWTESWWWTAQAIRATPFVTPEPPDDSGAFDRLRAVPARLLADQLLRPVSRSGDVPAALRWARARRPAVRARVEALAARPEEAVADFLGFLERSREEWFAAEWDRIRPVLAARARRFATTVDAHGAAAALTTLDPSVTLGAAGGEVRIAKIQDVRHDVSGRGLLVAPSVFVRPHVYVADVPGRPLLLIHPAAPGGTPVPSVPELLRRLEAVAHRGRLEVARAIATEPRTAGEIAALWNVDPTLVNRHLRALAAAGLAGTVRHGRFVRYHLDVAAVEALGTDLVALLLR</sequence>
<gene>
    <name evidence="5" type="ORF">Airi01_089870</name>
</gene>
<dbReference type="SUPFAM" id="SSF46785">
    <property type="entry name" value="Winged helix' DNA-binding domain"/>
    <property type="match status" value="1"/>
</dbReference>
<dbReference type="InterPro" id="IPR051081">
    <property type="entry name" value="HTH_MetalResp_TranReg"/>
</dbReference>
<comment type="caution">
    <text evidence="5">The sequence shown here is derived from an EMBL/GenBank/DDBJ whole genome shotgun (WGS) entry which is preliminary data.</text>
</comment>
<dbReference type="Proteomes" id="UP001165135">
    <property type="component" value="Unassembled WGS sequence"/>
</dbReference>
<dbReference type="Pfam" id="PF19361">
    <property type="entry name" value="DUF5937"/>
    <property type="match status" value="2"/>
</dbReference>
<dbReference type="InterPro" id="IPR036390">
    <property type="entry name" value="WH_DNA-bd_sf"/>
</dbReference>
<proteinExistence type="predicted"/>
<dbReference type="PANTHER" id="PTHR33154:SF33">
    <property type="entry name" value="TRANSCRIPTIONAL REPRESSOR SDPR"/>
    <property type="match status" value="1"/>
</dbReference>